<reference evidence="5 6" key="1">
    <citation type="submission" date="2018-12" db="EMBL/GenBank/DDBJ databases">
        <title>Marinifilum JC070 sp. nov., a marine bacterium isolated from Yongle Blue Hole in the South China Sea.</title>
        <authorList>
            <person name="Fu T."/>
        </authorList>
    </citation>
    <scope>NUCLEOTIDE SEQUENCE [LARGE SCALE GENOMIC DNA]</scope>
    <source>
        <strain evidence="5 6">JC070</strain>
    </source>
</reference>
<accession>A0ABX1WXK7</accession>
<feature type="repeat" description="TPR" evidence="3">
    <location>
        <begin position="79"/>
        <end position="112"/>
    </location>
</feature>
<evidence type="ECO:0000256" key="2">
    <source>
        <dbReference type="ARBA" id="ARBA00022803"/>
    </source>
</evidence>
<keyword evidence="6" id="KW-1185">Reference proteome</keyword>
<dbReference type="Proteomes" id="UP000732105">
    <property type="component" value="Unassembled WGS sequence"/>
</dbReference>
<evidence type="ECO:0000313" key="5">
    <source>
        <dbReference type="EMBL" id="NOU60623.1"/>
    </source>
</evidence>
<dbReference type="EMBL" id="RZNH01000020">
    <property type="protein sequence ID" value="NOU60623.1"/>
    <property type="molecule type" value="Genomic_DNA"/>
</dbReference>
<keyword evidence="4" id="KW-0472">Membrane</keyword>
<protein>
    <submittedName>
        <fullName evidence="5">Tetratricopeptide repeat protein</fullName>
    </submittedName>
</protein>
<name>A0ABX1WXK7_9BACT</name>
<keyword evidence="2 3" id="KW-0802">TPR repeat</keyword>
<gene>
    <name evidence="5" type="ORF">ELS83_12405</name>
</gene>
<dbReference type="Pfam" id="PF13414">
    <property type="entry name" value="TPR_11"/>
    <property type="match status" value="1"/>
</dbReference>
<evidence type="ECO:0000256" key="4">
    <source>
        <dbReference type="SAM" id="Phobius"/>
    </source>
</evidence>
<dbReference type="InterPro" id="IPR019734">
    <property type="entry name" value="TPR_rpt"/>
</dbReference>
<dbReference type="PANTHER" id="PTHR44943">
    <property type="entry name" value="CELLULOSE SYNTHASE OPERON PROTEIN C"/>
    <property type="match status" value="1"/>
</dbReference>
<dbReference type="SUPFAM" id="SSF48452">
    <property type="entry name" value="TPR-like"/>
    <property type="match status" value="1"/>
</dbReference>
<evidence type="ECO:0000256" key="1">
    <source>
        <dbReference type="ARBA" id="ARBA00022737"/>
    </source>
</evidence>
<dbReference type="SMART" id="SM00028">
    <property type="entry name" value="TPR"/>
    <property type="match status" value="3"/>
</dbReference>
<keyword evidence="4" id="KW-0812">Transmembrane</keyword>
<keyword evidence="4" id="KW-1133">Transmembrane helix</keyword>
<dbReference type="InterPro" id="IPR051685">
    <property type="entry name" value="Ycf3/AcsC/BcsC/TPR_MFPF"/>
</dbReference>
<sequence length="211" mass="25303">MQFGTIYVAFFSFRLKMLSIMKTAIIVLVNVLLTFALQAQNVERYMKYHDKGRMLILEGKYNDAIPQLDTAIRIMPYYPTIFQDRGYAYMQLKKYDKAILDFDHVLQKKPYMTEVRLQRGMAYYHLNRLNESEQDLIAVANSNPQKSREALIYLDNIRKEKELAYIENQQQLEYLRLQVENERLQRARHREEVIWNTVVPLAFWTTVFLTW</sequence>
<dbReference type="PROSITE" id="PS50005">
    <property type="entry name" value="TPR"/>
    <property type="match status" value="1"/>
</dbReference>
<evidence type="ECO:0000313" key="6">
    <source>
        <dbReference type="Proteomes" id="UP000732105"/>
    </source>
</evidence>
<feature type="transmembrane region" description="Helical" evidence="4">
    <location>
        <begin position="20"/>
        <end position="37"/>
    </location>
</feature>
<proteinExistence type="predicted"/>
<dbReference type="Gene3D" id="1.25.40.10">
    <property type="entry name" value="Tetratricopeptide repeat domain"/>
    <property type="match status" value="1"/>
</dbReference>
<organism evidence="5 6">
    <name type="scientific">Marinifilum caeruleilacunae</name>
    <dbReference type="NCBI Taxonomy" id="2499076"/>
    <lineage>
        <taxon>Bacteria</taxon>
        <taxon>Pseudomonadati</taxon>
        <taxon>Bacteroidota</taxon>
        <taxon>Bacteroidia</taxon>
        <taxon>Marinilabiliales</taxon>
        <taxon>Marinifilaceae</taxon>
    </lineage>
</organism>
<dbReference type="InterPro" id="IPR011990">
    <property type="entry name" value="TPR-like_helical_dom_sf"/>
</dbReference>
<feature type="transmembrane region" description="Helical" evidence="4">
    <location>
        <begin position="193"/>
        <end position="210"/>
    </location>
</feature>
<keyword evidence="1" id="KW-0677">Repeat</keyword>
<comment type="caution">
    <text evidence="5">The sequence shown here is derived from an EMBL/GenBank/DDBJ whole genome shotgun (WGS) entry which is preliminary data.</text>
</comment>
<dbReference type="PANTHER" id="PTHR44943:SF8">
    <property type="entry name" value="TPR REPEAT-CONTAINING PROTEIN MJ0263"/>
    <property type="match status" value="1"/>
</dbReference>
<evidence type="ECO:0000256" key="3">
    <source>
        <dbReference type="PROSITE-ProRule" id="PRU00339"/>
    </source>
</evidence>